<name>A0ABQ3IER6_9BACT</name>
<dbReference type="InterPro" id="IPR009078">
    <property type="entry name" value="Ferritin-like_SF"/>
</dbReference>
<evidence type="ECO:0000256" key="2">
    <source>
        <dbReference type="RuleBase" id="RU003875"/>
    </source>
</evidence>
<dbReference type="PROSITE" id="PS00819">
    <property type="entry name" value="DPS_2"/>
    <property type="match status" value="1"/>
</dbReference>
<organism evidence="4 5">
    <name type="scientific">Roseivirga thermotolerans</name>
    <dbReference type="NCBI Taxonomy" id="1758176"/>
    <lineage>
        <taxon>Bacteria</taxon>
        <taxon>Pseudomonadati</taxon>
        <taxon>Bacteroidota</taxon>
        <taxon>Cytophagia</taxon>
        <taxon>Cytophagales</taxon>
        <taxon>Roseivirgaceae</taxon>
        <taxon>Roseivirga</taxon>
    </lineage>
</organism>
<dbReference type="InterPro" id="IPR002177">
    <property type="entry name" value="DPS_DNA-bd"/>
</dbReference>
<gene>
    <name evidence="4" type="primary">dps</name>
    <name evidence="4" type="ORF">GCM10011340_34700</name>
</gene>
<dbReference type="EMBL" id="BNAG01000005">
    <property type="protein sequence ID" value="GHE74954.1"/>
    <property type="molecule type" value="Genomic_DNA"/>
</dbReference>
<dbReference type="RefSeq" id="WP_189631573.1">
    <property type="nucleotide sequence ID" value="NZ_BNAG01000005.1"/>
</dbReference>
<dbReference type="PIRSF" id="PIRSF005900">
    <property type="entry name" value="Dps"/>
    <property type="match status" value="1"/>
</dbReference>
<comment type="caution">
    <text evidence="4">The sequence shown here is derived from an EMBL/GenBank/DDBJ whole genome shotgun (WGS) entry which is preliminary data.</text>
</comment>
<dbReference type="InterPro" id="IPR023188">
    <property type="entry name" value="DPS_DNA-bd_CS"/>
</dbReference>
<evidence type="ECO:0000256" key="1">
    <source>
        <dbReference type="ARBA" id="ARBA00009497"/>
    </source>
</evidence>
<dbReference type="InterPro" id="IPR012347">
    <property type="entry name" value="Ferritin-like"/>
</dbReference>
<dbReference type="CDD" id="cd01043">
    <property type="entry name" value="DPS"/>
    <property type="match status" value="1"/>
</dbReference>
<proteinExistence type="inferred from homology"/>
<dbReference type="PANTHER" id="PTHR42932:SF1">
    <property type="entry name" value="GENERAL STRESS PROTEIN 20U"/>
    <property type="match status" value="1"/>
</dbReference>
<evidence type="ECO:0000259" key="3">
    <source>
        <dbReference type="Pfam" id="PF00210"/>
    </source>
</evidence>
<dbReference type="InterPro" id="IPR008331">
    <property type="entry name" value="Ferritin_DPS_dom"/>
</dbReference>
<feature type="domain" description="Ferritin/DPS" evidence="3">
    <location>
        <begin position="33"/>
        <end position="169"/>
    </location>
</feature>
<accession>A0ABQ3IER6</accession>
<reference evidence="5" key="1">
    <citation type="journal article" date="2019" name="Int. J. Syst. Evol. Microbiol.">
        <title>The Global Catalogue of Microorganisms (GCM) 10K type strain sequencing project: providing services to taxonomists for standard genome sequencing and annotation.</title>
        <authorList>
            <consortium name="The Broad Institute Genomics Platform"/>
            <consortium name="The Broad Institute Genome Sequencing Center for Infectious Disease"/>
            <person name="Wu L."/>
            <person name="Ma J."/>
        </authorList>
    </citation>
    <scope>NUCLEOTIDE SEQUENCE [LARGE SCALE GENOMIC DNA]</scope>
    <source>
        <strain evidence="5">CGMCC 1.15111</strain>
    </source>
</reference>
<dbReference type="Pfam" id="PF00210">
    <property type="entry name" value="Ferritin"/>
    <property type="match status" value="1"/>
</dbReference>
<keyword evidence="5" id="KW-1185">Reference proteome</keyword>
<dbReference type="PRINTS" id="PR01346">
    <property type="entry name" value="HELNAPAPROT"/>
</dbReference>
<dbReference type="SUPFAM" id="SSF47240">
    <property type="entry name" value="Ferritin-like"/>
    <property type="match status" value="1"/>
</dbReference>
<protein>
    <submittedName>
        <fullName evidence="4">General stress protein 20U</fullName>
    </submittedName>
</protein>
<sequence length="172" mass="19951">MDNGVATKIHSETKKRAYSRLGYTKLETAEIVEALNKLLANYSVHYQKLRNFHWNVKGADFFDIHEKFEDQYNDAKVAIDDIAERIRVFGQTPYSTMKEYLDESEIKESSSDLTAMEMVSEILKDYEILLEHMFNVINVGLDKGDSGTVDMMNAMVKKTEKNHWMFTAFSKK</sequence>
<dbReference type="PANTHER" id="PTHR42932">
    <property type="entry name" value="GENERAL STRESS PROTEIN 20U"/>
    <property type="match status" value="1"/>
</dbReference>
<evidence type="ECO:0000313" key="4">
    <source>
        <dbReference type="EMBL" id="GHE74954.1"/>
    </source>
</evidence>
<comment type="similarity">
    <text evidence="1 2">Belongs to the Dps family.</text>
</comment>
<dbReference type="Gene3D" id="1.20.1260.10">
    <property type="match status" value="1"/>
</dbReference>
<dbReference type="Proteomes" id="UP000658258">
    <property type="component" value="Unassembled WGS sequence"/>
</dbReference>
<evidence type="ECO:0000313" key="5">
    <source>
        <dbReference type="Proteomes" id="UP000658258"/>
    </source>
</evidence>